<dbReference type="EMBL" id="JADWDJ010000009">
    <property type="protein sequence ID" value="KAG5276237.1"/>
    <property type="molecule type" value="Genomic_DNA"/>
</dbReference>
<dbReference type="PANTHER" id="PTHR47315">
    <property type="entry name" value="FIBROUS SHEATH INTERACTING PROTEIN 2"/>
    <property type="match status" value="1"/>
</dbReference>
<dbReference type="InterPro" id="IPR038891">
    <property type="entry name" value="FSIP2"/>
</dbReference>
<name>A0AAV6GRG6_9TELE</name>
<evidence type="ECO:0000313" key="3">
    <source>
        <dbReference type="Proteomes" id="UP000823561"/>
    </source>
</evidence>
<accession>A0AAV6GRG6</accession>
<feature type="region of interest" description="Disordered" evidence="1">
    <location>
        <begin position="589"/>
        <end position="620"/>
    </location>
</feature>
<protein>
    <recommendedName>
        <fullName evidence="4">Fibrous sheath-interacting protein 2</fullName>
    </recommendedName>
</protein>
<evidence type="ECO:0008006" key="4">
    <source>
        <dbReference type="Google" id="ProtNLM"/>
    </source>
</evidence>
<gene>
    <name evidence="2" type="ORF">AALO_G00129580</name>
</gene>
<evidence type="ECO:0000313" key="2">
    <source>
        <dbReference type="EMBL" id="KAG5276237.1"/>
    </source>
</evidence>
<comment type="caution">
    <text evidence="2">The sequence shown here is derived from an EMBL/GenBank/DDBJ whole genome shotgun (WGS) entry which is preliminary data.</text>
</comment>
<dbReference type="AlphaFoldDB" id="A0AAV6GRG6"/>
<feature type="region of interest" description="Disordered" evidence="1">
    <location>
        <begin position="1"/>
        <end position="28"/>
    </location>
</feature>
<keyword evidence="3" id="KW-1185">Reference proteome</keyword>
<dbReference type="Proteomes" id="UP000823561">
    <property type="component" value="Chromosome 9"/>
</dbReference>
<dbReference type="PANTHER" id="PTHR47315:SF3">
    <property type="entry name" value="FIBROUS SHEATH-INTERACTING PROTEIN 2-LIKE"/>
    <property type="match status" value="1"/>
</dbReference>
<feature type="compositionally biased region" description="Basic and acidic residues" evidence="1">
    <location>
        <begin position="606"/>
        <end position="618"/>
    </location>
</feature>
<proteinExistence type="predicted"/>
<reference evidence="2" key="1">
    <citation type="submission" date="2020-10" db="EMBL/GenBank/DDBJ databases">
        <title>Chromosome-scale genome assembly of the Allis shad, Alosa alosa.</title>
        <authorList>
            <person name="Margot Z."/>
            <person name="Christophe K."/>
            <person name="Cabau C."/>
            <person name="Louis A."/>
            <person name="Berthelot C."/>
            <person name="Parey E."/>
            <person name="Roest Crollius H."/>
            <person name="Montfort J."/>
            <person name="Robinson-Rechavi M."/>
            <person name="Bucao C."/>
            <person name="Bouchez O."/>
            <person name="Gislard M."/>
            <person name="Lluch J."/>
            <person name="Milhes M."/>
            <person name="Lampietro C."/>
            <person name="Lopez Roques C."/>
            <person name="Donnadieu C."/>
            <person name="Braasch I."/>
            <person name="Desvignes T."/>
            <person name="Postlethwait J."/>
            <person name="Bobe J."/>
            <person name="Guiguen Y."/>
        </authorList>
    </citation>
    <scope>NUCLEOTIDE SEQUENCE</scope>
    <source>
        <strain evidence="2">M-15738</strain>
        <tissue evidence="2">Blood</tissue>
    </source>
</reference>
<organism evidence="2 3">
    <name type="scientific">Alosa alosa</name>
    <name type="common">allis shad</name>
    <dbReference type="NCBI Taxonomy" id="278164"/>
    <lineage>
        <taxon>Eukaryota</taxon>
        <taxon>Metazoa</taxon>
        <taxon>Chordata</taxon>
        <taxon>Craniata</taxon>
        <taxon>Vertebrata</taxon>
        <taxon>Euteleostomi</taxon>
        <taxon>Actinopterygii</taxon>
        <taxon>Neopterygii</taxon>
        <taxon>Teleostei</taxon>
        <taxon>Clupei</taxon>
        <taxon>Clupeiformes</taxon>
        <taxon>Clupeoidei</taxon>
        <taxon>Clupeidae</taxon>
        <taxon>Alosa</taxon>
    </lineage>
</organism>
<evidence type="ECO:0000256" key="1">
    <source>
        <dbReference type="SAM" id="MobiDB-lite"/>
    </source>
</evidence>
<sequence>MVRQTEEESDDGSSSVRKPKGAKCRPTVSEGDLACYSRAHLGERLYQETPGFDLTDPNMHLANGTYNCLHDPHLRTYFQKPERKKRLIHNGFITADQKVLCTIKEYNNYSKYTESVQLSWQKLYFEQQRKLMKEFLIMKEKGLIPPHIHISDMIDWLVRKGTDISKKMFQKQSGNTQALLKWEVNRRLKLEAIQKEACREYCLERKLPFSQRVKKASVECIPCPGSSGAGPRCLSSLSEASVDLVSSSVSIEEFPRTDSVTYLNSFDSITPGTSVERSTVLSAGAEKVICETVKDIVMDELRRNLLPVLMRRQSSSESIRHTSDCSDQSYRSLNTAMVRPKSSASVLSDGVTSPSTGDNTTESYIGTTFYTEVPISERLCYDNFRAPAGCLIVPSNIAASTVDNAMLRAGLRATTPEQSKFRYLLKGTFGERAQSLKTEKSEFQCITVPTSEKLFFVSHVNSNDTVVHKVAIEELPAVDVIQNTIPPDHLKRLNTPFSSRLNTPASARHFRQSSPTIQLLQGVVEKLVAKMVVRLMSIPEEFNDAACKQLEKPCHSLDGPLSEFHHGVISRLCPVLVTDIMESLSSEIVSPPVGESASQSPLLFTEDEKSDGKSRADSPNDCAEEFACFQEGNSTTNEGPSEESIIDFLKLAMTDIESAMTYSKKQVCSNLPARTEVVVDIITKLVSDIESGTNSPTSPLTNVVVDMVMSVLDNLSEVSTASSPDNLEYSRPASSRIVSTVRKELEDQIGSTDALKHALNCGSEDVTKAISTAVAREVSVLLSESVACHLASTSSSASLLSLPDTTSAPAVRPLTAAVIPNIHPDSGLLPNHRSSSSMERKPVVMVVNFDTVRDIVSRLLVQLLPKGFKDFNLADCSLFDVIFSELSSSLFVRLTRKRQKATVCLDSVEVSQVVLSVQRDLVKLYGPLEHFQNKVFNNCPTFFGGIAKLIVKGILKSPTRKPTEINANPYSDETTQGTPHLATPEWRISIHSIDDLLSLLLNKMQEFYLVKAEDAQFSRALFSYLTINIMDMTLKQLQVIPGLVLVDKEENFNKFLKEKIVSNVHSALVDKGITVKTVHMALQQGSSSALNVIRDELIKETIAVCSSSACAYNLRSEQGQTETLLTKTVATVTSTSPAEARKVDTIEYSAAASNTVDNVLQSAMDKEKMPKRKRQIGRIFLRIFKGVRHSFTSCNTSRVMD</sequence>